<sequence>MVATGDHETTIAEGRSKSKWWRLASARRRELEKTVEGEADPDGVHCVWFSESETVRVCLCESVRLRL</sequence>
<gene>
    <name evidence="1" type="ORF">Syun_020433</name>
</gene>
<organism evidence="1 2">
    <name type="scientific">Stephania yunnanensis</name>
    <dbReference type="NCBI Taxonomy" id="152371"/>
    <lineage>
        <taxon>Eukaryota</taxon>
        <taxon>Viridiplantae</taxon>
        <taxon>Streptophyta</taxon>
        <taxon>Embryophyta</taxon>
        <taxon>Tracheophyta</taxon>
        <taxon>Spermatophyta</taxon>
        <taxon>Magnoliopsida</taxon>
        <taxon>Ranunculales</taxon>
        <taxon>Menispermaceae</taxon>
        <taxon>Menispermoideae</taxon>
        <taxon>Cissampelideae</taxon>
        <taxon>Stephania</taxon>
    </lineage>
</organism>
<comment type="caution">
    <text evidence="1">The sequence shown here is derived from an EMBL/GenBank/DDBJ whole genome shotgun (WGS) entry which is preliminary data.</text>
</comment>
<keyword evidence="2" id="KW-1185">Reference proteome</keyword>
<reference evidence="1 2" key="1">
    <citation type="submission" date="2024-01" db="EMBL/GenBank/DDBJ databases">
        <title>Genome assemblies of Stephania.</title>
        <authorList>
            <person name="Yang L."/>
        </authorList>
    </citation>
    <scope>NUCLEOTIDE SEQUENCE [LARGE SCALE GENOMIC DNA]</scope>
    <source>
        <strain evidence="1">YNDBR</strain>
        <tissue evidence="1">Leaf</tissue>
    </source>
</reference>
<evidence type="ECO:0000313" key="1">
    <source>
        <dbReference type="EMBL" id="KAK9113636.1"/>
    </source>
</evidence>
<dbReference type="EMBL" id="JBBNAF010000009">
    <property type="protein sequence ID" value="KAK9113636.1"/>
    <property type="molecule type" value="Genomic_DNA"/>
</dbReference>
<accession>A0AAP0NRF9</accession>
<dbReference type="Proteomes" id="UP001420932">
    <property type="component" value="Unassembled WGS sequence"/>
</dbReference>
<protein>
    <submittedName>
        <fullName evidence="1">Uncharacterized protein</fullName>
    </submittedName>
</protein>
<dbReference type="AlphaFoldDB" id="A0AAP0NRF9"/>
<evidence type="ECO:0000313" key="2">
    <source>
        <dbReference type="Proteomes" id="UP001420932"/>
    </source>
</evidence>
<name>A0AAP0NRF9_9MAGN</name>
<proteinExistence type="predicted"/>